<sequence length="245" mass="26562">MAEDELQGVEEYEAQLQDIEALLQDDPNDEGLLKLRDDLTELISLTTGVAPAPTAASAASDPVVEQVEAQQQESSASSSSHGAAFLSKDAAEASMSVSEVPSEAAVNDEEGDGVNVPIVTVNGKKKGKKGASASSLLSTGETTFRVPDHLVPLDSDTDAERNRKRRSIKTLKSKFRSKKKEADSQQKQKSWQDFAKKKRPKAKSMFATQDGIHARVGVISSGTTTTTDQDNRKTEYSERKRHKQS</sequence>
<feature type="region of interest" description="Disordered" evidence="1">
    <location>
        <begin position="49"/>
        <end position="245"/>
    </location>
</feature>
<dbReference type="EMBL" id="HBHQ01000274">
    <property type="protein sequence ID" value="CAD9808347.1"/>
    <property type="molecule type" value="Transcribed_RNA"/>
</dbReference>
<name>A0A6T7EHR7_9STRA</name>
<feature type="compositionally biased region" description="Basic and acidic residues" evidence="1">
    <location>
        <begin position="229"/>
        <end position="238"/>
    </location>
</feature>
<gene>
    <name evidence="2" type="ORF">ASEP1449_LOCUS168</name>
    <name evidence="3" type="ORF">ASEP1449_LOCUS169</name>
</gene>
<evidence type="ECO:0000313" key="3">
    <source>
        <dbReference type="EMBL" id="CAD9808347.1"/>
    </source>
</evidence>
<evidence type="ECO:0000313" key="2">
    <source>
        <dbReference type="EMBL" id="CAD9808346.1"/>
    </source>
</evidence>
<dbReference type="AlphaFoldDB" id="A0A6T7EHR7"/>
<feature type="compositionally biased region" description="Low complexity" evidence="1">
    <location>
        <begin position="49"/>
        <end position="80"/>
    </location>
</feature>
<organism evidence="3">
    <name type="scientific">Attheya septentrionalis</name>
    <dbReference type="NCBI Taxonomy" id="420275"/>
    <lineage>
        <taxon>Eukaryota</taxon>
        <taxon>Sar</taxon>
        <taxon>Stramenopiles</taxon>
        <taxon>Ochrophyta</taxon>
        <taxon>Bacillariophyta</taxon>
        <taxon>Coscinodiscophyceae</taxon>
        <taxon>Chaetocerotophycidae</taxon>
        <taxon>Chaetocerotales</taxon>
        <taxon>Attheyaceae</taxon>
        <taxon>Attheya</taxon>
    </lineage>
</organism>
<dbReference type="EMBL" id="HBHQ01000273">
    <property type="protein sequence ID" value="CAD9808346.1"/>
    <property type="molecule type" value="Transcribed_RNA"/>
</dbReference>
<protein>
    <submittedName>
        <fullName evidence="3">Uncharacterized protein</fullName>
    </submittedName>
</protein>
<feature type="compositionally biased region" description="Basic residues" evidence="1">
    <location>
        <begin position="162"/>
        <end position="179"/>
    </location>
</feature>
<reference evidence="3" key="1">
    <citation type="submission" date="2021-01" db="EMBL/GenBank/DDBJ databases">
        <authorList>
            <person name="Corre E."/>
            <person name="Pelletier E."/>
            <person name="Niang G."/>
            <person name="Scheremetjew M."/>
            <person name="Finn R."/>
            <person name="Kale V."/>
            <person name="Holt S."/>
            <person name="Cochrane G."/>
            <person name="Meng A."/>
            <person name="Brown T."/>
            <person name="Cohen L."/>
        </authorList>
    </citation>
    <scope>NUCLEOTIDE SEQUENCE</scope>
    <source>
        <strain evidence="3">CCMP2084</strain>
    </source>
</reference>
<evidence type="ECO:0000256" key="1">
    <source>
        <dbReference type="SAM" id="MobiDB-lite"/>
    </source>
</evidence>
<proteinExistence type="predicted"/>
<accession>A0A6T7EHR7</accession>